<feature type="compositionally biased region" description="Basic and acidic residues" evidence="2">
    <location>
        <begin position="273"/>
        <end position="290"/>
    </location>
</feature>
<name>A0ABC8CY58_CLOBO</name>
<dbReference type="AlphaFoldDB" id="A0ABC8CY58"/>
<keyword evidence="1" id="KW-0175">Coiled coil</keyword>
<feature type="region of interest" description="Disordered" evidence="2">
    <location>
        <begin position="116"/>
        <end position="148"/>
    </location>
</feature>
<evidence type="ECO:0008006" key="5">
    <source>
        <dbReference type="Google" id="ProtNLM"/>
    </source>
</evidence>
<proteinExistence type="predicted"/>
<feature type="region of interest" description="Disordered" evidence="2">
    <location>
        <begin position="273"/>
        <end position="296"/>
    </location>
</feature>
<evidence type="ECO:0000313" key="3">
    <source>
        <dbReference type="EMBL" id="AVQ40540.1"/>
    </source>
</evidence>
<evidence type="ECO:0000313" key="4">
    <source>
        <dbReference type="Proteomes" id="UP000240615"/>
    </source>
</evidence>
<dbReference type="RefSeq" id="WP_159036089.1">
    <property type="nucleotide sequence ID" value="NZ_CP027777.1"/>
</dbReference>
<gene>
    <name evidence="3" type="ORF">C7M56_18445</name>
</gene>
<feature type="region of interest" description="Disordered" evidence="2">
    <location>
        <begin position="222"/>
        <end position="255"/>
    </location>
</feature>
<evidence type="ECO:0000256" key="2">
    <source>
        <dbReference type="SAM" id="MobiDB-lite"/>
    </source>
</evidence>
<protein>
    <recommendedName>
        <fullName evidence="5">Viral A-type inclusion protein</fullName>
    </recommendedName>
</protein>
<accession>A0ABC8CY58</accession>
<dbReference type="EMBL" id="CP027777">
    <property type="protein sequence ID" value="AVQ40540.1"/>
    <property type="molecule type" value="Genomic_DNA"/>
</dbReference>
<feature type="coiled-coil region" evidence="1">
    <location>
        <begin position="56"/>
        <end position="114"/>
    </location>
</feature>
<reference evidence="3 4" key="1">
    <citation type="submission" date="2018-01" db="EMBL/GenBank/DDBJ databases">
        <title>Genetic Diversity of Clostridium botulinum in seafood.</title>
        <authorList>
            <person name="Athira V."/>
            <person name="Arun Jyothi P.V."/>
            <person name="Lalitha K.V."/>
            <person name="Joseph T.C."/>
        </authorList>
    </citation>
    <scope>NUCLEOTIDE SEQUENCE [LARGE SCALE GENOMIC DNA]</scope>
    <source>
        <strain evidence="3 4">Mfbjulcb8</strain>
    </source>
</reference>
<sequence>MNISFSPKHQMGSINLNYPSNAKTFVNNKKSQKQNLINKGNKGTSFKGNSRKNDILKNLMEQKSNLMEMKNSIMERGLKKDNDPLTIKEKLKSIDNHIKEIDKQINDLQLEEQRNSMGIESKDKDKNKKNQNSKKTSNTYSEKNMKTDESMDNLLNLSTNLSQAKSLSFQKTLMSGTARVLDCEIKTDEKRGLDPVNKKKQLDKIKNGLENINKELGNNLKNINNNNTENNTSNNIVDNNEQSKDGNSSSASENSNELFIKQQQIAQNIKHYEDNLPDKARDNKPKDNKEQINIIA</sequence>
<dbReference type="Proteomes" id="UP000240615">
    <property type="component" value="Chromosome"/>
</dbReference>
<organism evidence="3 4">
    <name type="scientific">Clostridium botulinum</name>
    <dbReference type="NCBI Taxonomy" id="1491"/>
    <lineage>
        <taxon>Bacteria</taxon>
        <taxon>Bacillati</taxon>
        <taxon>Bacillota</taxon>
        <taxon>Clostridia</taxon>
        <taxon>Eubacteriales</taxon>
        <taxon>Clostridiaceae</taxon>
        <taxon>Clostridium</taxon>
    </lineage>
</organism>
<evidence type="ECO:0000256" key="1">
    <source>
        <dbReference type="SAM" id="Coils"/>
    </source>
</evidence>
<feature type="compositionally biased region" description="Low complexity" evidence="2">
    <location>
        <begin position="222"/>
        <end position="240"/>
    </location>
</feature>